<dbReference type="Pfam" id="PF18910">
    <property type="entry name" value="DUF5665"/>
    <property type="match status" value="1"/>
</dbReference>
<keyword evidence="2" id="KW-1133">Transmembrane helix</keyword>
<organism evidence="3 4">
    <name type="scientific">Tumebacillus flagellatus</name>
    <dbReference type="NCBI Taxonomy" id="1157490"/>
    <lineage>
        <taxon>Bacteria</taxon>
        <taxon>Bacillati</taxon>
        <taxon>Bacillota</taxon>
        <taxon>Bacilli</taxon>
        <taxon>Bacillales</taxon>
        <taxon>Alicyclobacillaceae</taxon>
        <taxon>Tumebacillus</taxon>
    </lineage>
</organism>
<accession>A0A074LQD5</accession>
<dbReference type="EMBL" id="JMIR01000029">
    <property type="protein sequence ID" value="KEO82043.1"/>
    <property type="molecule type" value="Genomic_DNA"/>
</dbReference>
<dbReference type="STRING" id="1157490.EL26_17910"/>
<reference evidence="3 4" key="1">
    <citation type="journal article" date="2013" name="Int. J. Syst. Evol. Microbiol.">
        <title>Tumebacillus flagellatus sp. nov., an alpha-amylase/pullulanase-producing bacterium isolated from cassava wastewater.</title>
        <authorList>
            <person name="Wang Q."/>
            <person name="Xie N."/>
            <person name="Qin Y."/>
            <person name="Shen N."/>
            <person name="Zhu J."/>
            <person name="Mi H."/>
            <person name="Huang R."/>
        </authorList>
    </citation>
    <scope>NUCLEOTIDE SEQUENCE [LARGE SCALE GENOMIC DNA]</scope>
    <source>
        <strain evidence="3 4">GST4</strain>
    </source>
</reference>
<sequence>MRKEDHGKIDPKPIGEPSERVHDDHVKLPEETRFLSSQIQRLAIQMERANFSEYVQLIQRPKRLIFLNLISGISRGVGIAIGFTVIAALLLWILQKVAVLNLPIIGDFIADLVRIVNAQLRTSSY</sequence>
<dbReference type="Proteomes" id="UP000027931">
    <property type="component" value="Unassembled WGS sequence"/>
</dbReference>
<keyword evidence="2" id="KW-0812">Transmembrane</keyword>
<evidence type="ECO:0000256" key="2">
    <source>
        <dbReference type="SAM" id="Phobius"/>
    </source>
</evidence>
<dbReference type="AlphaFoldDB" id="A0A074LQD5"/>
<evidence type="ECO:0000256" key="1">
    <source>
        <dbReference type="SAM" id="MobiDB-lite"/>
    </source>
</evidence>
<feature type="transmembrane region" description="Helical" evidence="2">
    <location>
        <begin position="65"/>
        <end position="94"/>
    </location>
</feature>
<dbReference type="eggNOG" id="ENOG5032Z2B">
    <property type="taxonomic scope" value="Bacteria"/>
</dbReference>
<gene>
    <name evidence="3" type="ORF">EL26_17910</name>
</gene>
<proteinExistence type="predicted"/>
<keyword evidence="4" id="KW-1185">Reference proteome</keyword>
<dbReference type="RefSeq" id="WP_238546139.1">
    <property type="nucleotide sequence ID" value="NZ_JMIR01000029.1"/>
</dbReference>
<feature type="region of interest" description="Disordered" evidence="1">
    <location>
        <begin position="1"/>
        <end position="23"/>
    </location>
</feature>
<comment type="caution">
    <text evidence="3">The sequence shown here is derived from an EMBL/GenBank/DDBJ whole genome shotgun (WGS) entry which is preliminary data.</text>
</comment>
<name>A0A074LQD5_9BACL</name>
<evidence type="ECO:0000313" key="4">
    <source>
        <dbReference type="Proteomes" id="UP000027931"/>
    </source>
</evidence>
<evidence type="ECO:0000313" key="3">
    <source>
        <dbReference type="EMBL" id="KEO82043.1"/>
    </source>
</evidence>
<protein>
    <submittedName>
        <fullName evidence="3">Uncharacterized protein</fullName>
    </submittedName>
</protein>
<dbReference type="InterPro" id="IPR043723">
    <property type="entry name" value="DUF5665"/>
</dbReference>
<keyword evidence="2" id="KW-0472">Membrane</keyword>